<protein>
    <recommendedName>
        <fullName evidence="3">Alginate lyase domain-containing protein</fullName>
    </recommendedName>
</protein>
<evidence type="ECO:0000256" key="2">
    <source>
        <dbReference type="ARBA" id="ARBA00023239"/>
    </source>
</evidence>
<dbReference type="GO" id="GO:0016829">
    <property type="term" value="F:lyase activity"/>
    <property type="evidence" value="ECO:0007669"/>
    <property type="project" value="UniProtKB-KW"/>
</dbReference>
<dbReference type="SUPFAM" id="SSF48230">
    <property type="entry name" value="Chondroitin AC/alginate lyase"/>
    <property type="match status" value="1"/>
</dbReference>
<gene>
    <name evidence="4" type="ORF">FTW19_10880</name>
</gene>
<dbReference type="InterPro" id="IPR008397">
    <property type="entry name" value="Alginate_lyase_dom"/>
</dbReference>
<keyword evidence="1" id="KW-0732">Signal</keyword>
<dbReference type="Gene3D" id="1.50.10.100">
    <property type="entry name" value="Chondroitin AC/alginate lyase"/>
    <property type="match status" value="1"/>
</dbReference>
<accession>A0A5B9E8L6</accession>
<keyword evidence="5" id="KW-1185">Reference proteome</keyword>
<reference evidence="4 5" key="1">
    <citation type="submission" date="2019-08" db="EMBL/GenBank/DDBJ databases">
        <title>Complete genome sequence of Terriglobus albidus strain ORNL.</title>
        <authorList>
            <person name="Podar M."/>
        </authorList>
    </citation>
    <scope>NUCLEOTIDE SEQUENCE [LARGE SCALE GENOMIC DNA]</scope>
    <source>
        <strain evidence="4 5">ORNL</strain>
    </source>
</reference>
<dbReference type="OrthoDB" id="906928at2"/>
<proteinExistence type="predicted"/>
<evidence type="ECO:0000313" key="4">
    <source>
        <dbReference type="EMBL" id="QEE28458.1"/>
    </source>
</evidence>
<dbReference type="RefSeq" id="WP_147647648.1">
    <property type="nucleotide sequence ID" value="NZ_CP042806.1"/>
</dbReference>
<sequence>MTRREFHQVLLSATTTLLGSRIGNAKQGAFKAFAHPGILHTAVDFERMKHGIRNDVDPLVQGFAKLREHPSSQANYKPHTFADEIGRNPSVNFIEFDSDANAAYQCALIAAITGENRYAALAGEIVRGWSNSLQRVSGADAVLMASLGPFKFVNAAEILRWLGELSPSDATACSAMLRRAILPAILDFAPFANGNWDTAAIKTMLAIAIFCDDPVLFERATSYYLHGDGDGRLTHYIYENGQCQESGRDQQHTQLGLAHLGDACQIAWNQGWDLYGAHDNLLLRGFEYTASYNLGGQVDFRPDLDRTGKYKHAVISEPSTLRPIYEQIFAHYHVLRGLPTPNLAKAVERTRPEGPSQGADHTGFGTLLYARPAQDADSPAPDVAPISLHAEHTAHGIQLDWLTPRTKRSFDLQRAGMRWQVPAGATHYTDTHVNDGQLYTYCFSAPTSDRFSPLPTKITVGLPPGWKKQPLGSAPGTANTQFDGKVFTLITAGKGLLQPEDEGLFVSTPASATHLAVRFIPQVASQAAVFGLAYRTGSEQNAPCAALLLAPARGDMERHGWVLRFSMRDFSGDITPISQMELPAPVVQYGRLMKPVWLRMTRRDSSVTAAYSLDGHAWAQAGESRMVLRGRMGLIGASGLTQTSTALRFELVEEPAHE</sequence>
<name>A0A5B9E8L6_9BACT</name>
<organism evidence="4 5">
    <name type="scientific">Terriglobus albidus</name>
    <dbReference type="NCBI Taxonomy" id="1592106"/>
    <lineage>
        <taxon>Bacteria</taxon>
        <taxon>Pseudomonadati</taxon>
        <taxon>Acidobacteriota</taxon>
        <taxon>Terriglobia</taxon>
        <taxon>Terriglobales</taxon>
        <taxon>Acidobacteriaceae</taxon>
        <taxon>Terriglobus</taxon>
    </lineage>
</organism>
<evidence type="ECO:0000259" key="3">
    <source>
        <dbReference type="Pfam" id="PF05426"/>
    </source>
</evidence>
<feature type="domain" description="Alginate lyase" evidence="3">
    <location>
        <begin position="96"/>
        <end position="293"/>
    </location>
</feature>
<dbReference type="Pfam" id="PF05426">
    <property type="entry name" value="Alginate_lyase"/>
    <property type="match status" value="1"/>
</dbReference>
<dbReference type="KEGG" id="talb:FTW19_10880"/>
<keyword evidence="2" id="KW-0456">Lyase</keyword>
<dbReference type="GO" id="GO:0042597">
    <property type="term" value="C:periplasmic space"/>
    <property type="evidence" value="ECO:0007669"/>
    <property type="project" value="InterPro"/>
</dbReference>
<dbReference type="EMBL" id="CP042806">
    <property type="protein sequence ID" value="QEE28458.1"/>
    <property type="molecule type" value="Genomic_DNA"/>
</dbReference>
<evidence type="ECO:0000313" key="5">
    <source>
        <dbReference type="Proteomes" id="UP000321820"/>
    </source>
</evidence>
<dbReference type="AlphaFoldDB" id="A0A5B9E8L6"/>
<evidence type="ECO:0000256" key="1">
    <source>
        <dbReference type="ARBA" id="ARBA00022729"/>
    </source>
</evidence>
<dbReference type="Proteomes" id="UP000321820">
    <property type="component" value="Chromosome"/>
</dbReference>
<dbReference type="InterPro" id="IPR008929">
    <property type="entry name" value="Chondroitin_lyas"/>
</dbReference>